<evidence type="ECO:0000256" key="2">
    <source>
        <dbReference type="ARBA" id="ARBA00023125"/>
    </source>
</evidence>
<dbReference type="PRINTS" id="PR00035">
    <property type="entry name" value="HTHGNTR"/>
</dbReference>
<evidence type="ECO:0000313" key="5">
    <source>
        <dbReference type="EMBL" id="EGK70120.1"/>
    </source>
</evidence>
<name>F5RGR6_METUF</name>
<keyword evidence="3" id="KW-0804">Transcription</keyword>
<protein>
    <submittedName>
        <fullName evidence="5">Transcriptional regulator, GntR-family</fullName>
    </submittedName>
</protein>
<evidence type="ECO:0000259" key="4">
    <source>
        <dbReference type="PROSITE" id="PS50949"/>
    </source>
</evidence>
<dbReference type="PANTHER" id="PTHR43537:SF50">
    <property type="entry name" value="TRANSCRIPTIONAL REGULATORY PROTEIN"/>
    <property type="match status" value="1"/>
</dbReference>
<dbReference type="InterPro" id="IPR036390">
    <property type="entry name" value="WH_DNA-bd_sf"/>
</dbReference>
<dbReference type="GO" id="GO:0003677">
    <property type="term" value="F:DNA binding"/>
    <property type="evidence" value="ECO:0007669"/>
    <property type="project" value="UniProtKB-KW"/>
</dbReference>
<evidence type="ECO:0000256" key="1">
    <source>
        <dbReference type="ARBA" id="ARBA00023015"/>
    </source>
</evidence>
<dbReference type="SMART" id="SM00895">
    <property type="entry name" value="FCD"/>
    <property type="match status" value="1"/>
</dbReference>
<dbReference type="Gene3D" id="1.20.120.530">
    <property type="entry name" value="GntR ligand-binding domain-like"/>
    <property type="match status" value="1"/>
</dbReference>
<proteinExistence type="predicted"/>
<dbReference type="SUPFAM" id="SSF48008">
    <property type="entry name" value="GntR ligand-binding domain-like"/>
    <property type="match status" value="1"/>
</dbReference>
<dbReference type="Pfam" id="PF00392">
    <property type="entry name" value="GntR"/>
    <property type="match status" value="1"/>
</dbReference>
<dbReference type="OrthoDB" id="8066003at2"/>
<reference evidence="5 6" key="1">
    <citation type="journal article" date="2011" name="J. Bacteriol.">
        <title>Genome sequence of Methyloversatilis universalis FAM5T, a methylotrophic representative of the order Rhodocyclales.</title>
        <authorList>
            <person name="Kittichotirat W."/>
            <person name="Good N.M."/>
            <person name="Hall R."/>
            <person name="Bringel F."/>
            <person name="Lajus A."/>
            <person name="Medigue C."/>
            <person name="Smalley N.E."/>
            <person name="Beck D."/>
            <person name="Bumgarner R."/>
            <person name="Vuilleumier S."/>
            <person name="Kalyuzhnaya M.G."/>
        </authorList>
    </citation>
    <scope>NUCLEOTIDE SEQUENCE [LARGE SCALE GENOMIC DNA]</scope>
    <source>
        <strain evidence="6">ATCC BAA-1314 / JCM 13912 / FAM5</strain>
    </source>
</reference>
<comment type="caution">
    <text evidence="5">The sequence shown here is derived from an EMBL/GenBank/DDBJ whole genome shotgun (WGS) entry which is preliminary data.</text>
</comment>
<keyword evidence="2" id="KW-0238">DNA-binding</keyword>
<dbReference type="PROSITE" id="PS50949">
    <property type="entry name" value="HTH_GNTR"/>
    <property type="match status" value="1"/>
</dbReference>
<evidence type="ECO:0000313" key="6">
    <source>
        <dbReference type="Proteomes" id="UP000005019"/>
    </source>
</evidence>
<dbReference type="Gene3D" id="1.10.10.10">
    <property type="entry name" value="Winged helix-like DNA-binding domain superfamily/Winged helix DNA-binding domain"/>
    <property type="match status" value="1"/>
</dbReference>
<dbReference type="STRING" id="1000565.METUNv1_03507"/>
<dbReference type="Proteomes" id="UP000005019">
    <property type="component" value="Unassembled WGS sequence"/>
</dbReference>
<dbReference type="eggNOG" id="COG1802">
    <property type="taxonomic scope" value="Bacteria"/>
</dbReference>
<dbReference type="EMBL" id="AFHG01000058">
    <property type="protein sequence ID" value="EGK70120.1"/>
    <property type="molecule type" value="Genomic_DNA"/>
</dbReference>
<gene>
    <name evidence="5" type="ORF">METUNv1_03507</name>
</gene>
<sequence>MNSETLTPAAEAIAPRALYIEVADRLRRLIQSHAMAPGEWIDEQALATQYGISRTPLREALKVLATEGMVVLKPRRGCYVAQISGGDLEEIYPIMALLEGECAASAARRASDADLAELGGLHQALEHSAAARDIDRFFDANQRFHLLIHHIAGNRRMAQMIDDLRAVLKLQRHDSLYLEGRLVASLEEHRVLMAALQARDAEAARRAMQEHIESSRKALSS</sequence>
<dbReference type="CDD" id="cd07377">
    <property type="entry name" value="WHTH_GntR"/>
    <property type="match status" value="1"/>
</dbReference>
<feature type="domain" description="HTH gntR-type" evidence="4">
    <location>
        <begin position="16"/>
        <end position="83"/>
    </location>
</feature>
<keyword evidence="1" id="KW-0805">Transcription regulation</keyword>
<dbReference type="InterPro" id="IPR011711">
    <property type="entry name" value="GntR_C"/>
</dbReference>
<dbReference type="InterPro" id="IPR000524">
    <property type="entry name" value="Tscrpt_reg_HTH_GntR"/>
</dbReference>
<dbReference type="SMART" id="SM00345">
    <property type="entry name" value="HTH_GNTR"/>
    <property type="match status" value="1"/>
</dbReference>
<dbReference type="Pfam" id="PF07729">
    <property type="entry name" value="FCD"/>
    <property type="match status" value="1"/>
</dbReference>
<dbReference type="InterPro" id="IPR036388">
    <property type="entry name" value="WH-like_DNA-bd_sf"/>
</dbReference>
<dbReference type="AlphaFoldDB" id="F5RGR6"/>
<evidence type="ECO:0000256" key="3">
    <source>
        <dbReference type="ARBA" id="ARBA00023163"/>
    </source>
</evidence>
<dbReference type="InterPro" id="IPR008920">
    <property type="entry name" value="TF_FadR/GntR_C"/>
</dbReference>
<dbReference type="GO" id="GO:0003700">
    <property type="term" value="F:DNA-binding transcription factor activity"/>
    <property type="evidence" value="ECO:0007669"/>
    <property type="project" value="InterPro"/>
</dbReference>
<accession>F5RGR6</accession>
<dbReference type="RefSeq" id="WP_008063963.1">
    <property type="nucleotide sequence ID" value="NZ_AFHG01000058.1"/>
</dbReference>
<organism evidence="5 6">
    <name type="scientific">Methyloversatilis universalis (strain ATCC BAA-1314 / DSM 25237 / JCM 13912 / CCUG 52030 / FAM5)</name>
    <dbReference type="NCBI Taxonomy" id="1000565"/>
    <lineage>
        <taxon>Bacteria</taxon>
        <taxon>Pseudomonadati</taxon>
        <taxon>Pseudomonadota</taxon>
        <taxon>Betaproteobacteria</taxon>
        <taxon>Nitrosomonadales</taxon>
        <taxon>Sterolibacteriaceae</taxon>
        <taxon>Methyloversatilis</taxon>
    </lineage>
</organism>
<keyword evidence="6" id="KW-1185">Reference proteome</keyword>
<dbReference type="SUPFAM" id="SSF46785">
    <property type="entry name" value="Winged helix' DNA-binding domain"/>
    <property type="match status" value="1"/>
</dbReference>
<dbReference type="PANTHER" id="PTHR43537">
    <property type="entry name" value="TRANSCRIPTIONAL REGULATOR, GNTR FAMILY"/>
    <property type="match status" value="1"/>
</dbReference>